<feature type="domain" description="P/Homo B" evidence="7">
    <location>
        <begin position="369"/>
        <end position="526"/>
    </location>
</feature>
<proteinExistence type="predicted"/>
<name>A0A517NBV1_9BACT</name>
<keyword evidence="1" id="KW-0645">Protease</keyword>
<dbReference type="EMBL" id="CP036525">
    <property type="protein sequence ID" value="QDT04613.1"/>
    <property type="molecule type" value="Genomic_DNA"/>
</dbReference>
<accession>A0A517NBV1</accession>
<dbReference type="PROSITE" id="PS50222">
    <property type="entry name" value="EF_HAND_2"/>
    <property type="match status" value="1"/>
</dbReference>
<evidence type="ECO:0000313" key="9">
    <source>
        <dbReference type="Proteomes" id="UP000318538"/>
    </source>
</evidence>
<dbReference type="GO" id="GO:0006508">
    <property type="term" value="P:proteolysis"/>
    <property type="evidence" value="ECO:0007669"/>
    <property type="project" value="UniProtKB-KW"/>
</dbReference>
<dbReference type="Gene3D" id="2.60.120.260">
    <property type="entry name" value="Galactose-binding domain-like"/>
    <property type="match status" value="1"/>
</dbReference>
<gene>
    <name evidence="8" type="ORF">K227x_30060</name>
</gene>
<evidence type="ECO:0000256" key="4">
    <source>
        <dbReference type="ARBA" id="ARBA00022801"/>
    </source>
</evidence>
<keyword evidence="5" id="KW-0175">Coiled coil</keyword>
<keyword evidence="4" id="KW-0378">Hydrolase</keyword>
<dbReference type="InterPro" id="IPR018247">
    <property type="entry name" value="EF_Hand_1_Ca_BS"/>
</dbReference>
<dbReference type="GO" id="GO:0004252">
    <property type="term" value="F:serine-type endopeptidase activity"/>
    <property type="evidence" value="ECO:0007669"/>
    <property type="project" value="InterPro"/>
</dbReference>
<evidence type="ECO:0000313" key="8">
    <source>
        <dbReference type="EMBL" id="QDT04613.1"/>
    </source>
</evidence>
<keyword evidence="3" id="KW-0677">Repeat</keyword>
<dbReference type="Gene3D" id="1.10.238.10">
    <property type="entry name" value="EF-hand"/>
    <property type="match status" value="2"/>
</dbReference>
<dbReference type="InterPro" id="IPR011992">
    <property type="entry name" value="EF-hand-dom_pair"/>
</dbReference>
<reference evidence="8 9" key="1">
    <citation type="submission" date="2019-02" db="EMBL/GenBank/DDBJ databases">
        <title>Deep-cultivation of Planctomycetes and their phenomic and genomic characterization uncovers novel biology.</title>
        <authorList>
            <person name="Wiegand S."/>
            <person name="Jogler M."/>
            <person name="Boedeker C."/>
            <person name="Pinto D."/>
            <person name="Vollmers J."/>
            <person name="Rivas-Marin E."/>
            <person name="Kohn T."/>
            <person name="Peeters S.H."/>
            <person name="Heuer A."/>
            <person name="Rast P."/>
            <person name="Oberbeckmann S."/>
            <person name="Bunk B."/>
            <person name="Jeske O."/>
            <person name="Meyerdierks A."/>
            <person name="Storesund J.E."/>
            <person name="Kallscheuer N."/>
            <person name="Luecker S."/>
            <person name="Lage O.M."/>
            <person name="Pohl T."/>
            <person name="Merkel B.J."/>
            <person name="Hornburger P."/>
            <person name="Mueller R.-W."/>
            <person name="Bruemmer F."/>
            <person name="Labrenz M."/>
            <person name="Spormann A.M."/>
            <person name="Op den Camp H."/>
            <person name="Overmann J."/>
            <person name="Amann R."/>
            <person name="Jetten M.S.M."/>
            <person name="Mascher T."/>
            <person name="Medema M.H."/>
            <person name="Devos D.P."/>
            <person name="Kaster A.-K."/>
            <person name="Ovreas L."/>
            <person name="Rohde M."/>
            <person name="Galperin M.Y."/>
            <person name="Jogler C."/>
        </authorList>
    </citation>
    <scope>NUCLEOTIDE SEQUENCE [LARGE SCALE GENOMIC DNA]</scope>
    <source>
        <strain evidence="8 9">K22_7</strain>
    </source>
</reference>
<protein>
    <submittedName>
        <fullName evidence="8">EF hand</fullName>
    </submittedName>
</protein>
<organism evidence="8 9">
    <name type="scientific">Rubripirellula lacrimiformis</name>
    <dbReference type="NCBI Taxonomy" id="1930273"/>
    <lineage>
        <taxon>Bacteria</taxon>
        <taxon>Pseudomonadati</taxon>
        <taxon>Planctomycetota</taxon>
        <taxon>Planctomycetia</taxon>
        <taxon>Pirellulales</taxon>
        <taxon>Pirellulaceae</taxon>
        <taxon>Rubripirellula</taxon>
    </lineage>
</organism>
<evidence type="ECO:0000256" key="3">
    <source>
        <dbReference type="ARBA" id="ARBA00022737"/>
    </source>
</evidence>
<dbReference type="PROSITE" id="PS51829">
    <property type="entry name" value="P_HOMO_B"/>
    <property type="match status" value="1"/>
</dbReference>
<dbReference type="PANTHER" id="PTHR10827:SF98">
    <property type="entry name" value="45 KDA CALCIUM-BINDING PROTEIN"/>
    <property type="match status" value="1"/>
</dbReference>
<dbReference type="GO" id="GO:0005509">
    <property type="term" value="F:calcium ion binding"/>
    <property type="evidence" value="ECO:0007669"/>
    <property type="project" value="InterPro"/>
</dbReference>
<dbReference type="AlphaFoldDB" id="A0A517NBV1"/>
<dbReference type="Proteomes" id="UP000318538">
    <property type="component" value="Chromosome"/>
</dbReference>
<keyword evidence="9" id="KW-1185">Reference proteome</keyword>
<evidence type="ECO:0000256" key="1">
    <source>
        <dbReference type="ARBA" id="ARBA00022670"/>
    </source>
</evidence>
<evidence type="ECO:0000259" key="7">
    <source>
        <dbReference type="PROSITE" id="PS51829"/>
    </source>
</evidence>
<dbReference type="Pfam" id="PF13202">
    <property type="entry name" value="EF-hand_5"/>
    <property type="match status" value="2"/>
</dbReference>
<evidence type="ECO:0000256" key="5">
    <source>
        <dbReference type="SAM" id="Coils"/>
    </source>
</evidence>
<dbReference type="KEGG" id="rlc:K227x_30060"/>
<dbReference type="InterPro" id="IPR002048">
    <property type="entry name" value="EF_hand_dom"/>
</dbReference>
<feature type="coiled-coil region" evidence="5">
    <location>
        <begin position="581"/>
        <end position="609"/>
    </location>
</feature>
<dbReference type="PANTHER" id="PTHR10827">
    <property type="entry name" value="RETICULOCALBIN"/>
    <property type="match status" value="1"/>
</dbReference>
<feature type="domain" description="EF-hand" evidence="6">
    <location>
        <begin position="48"/>
        <end position="83"/>
    </location>
</feature>
<dbReference type="SUPFAM" id="SSF49785">
    <property type="entry name" value="Galactose-binding domain-like"/>
    <property type="match status" value="1"/>
</dbReference>
<evidence type="ECO:0000256" key="2">
    <source>
        <dbReference type="ARBA" id="ARBA00022723"/>
    </source>
</evidence>
<keyword evidence="2" id="KW-0479">Metal-binding</keyword>
<dbReference type="InterPro" id="IPR008979">
    <property type="entry name" value="Galactose-bd-like_sf"/>
</dbReference>
<dbReference type="SUPFAM" id="SSF47473">
    <property type="entry name" value="EF-hand"/>
    <property type="match status" value="2"/>
</dbReference>
<dbReference type="InterPro" id="IPR002884">
    <property type="entry name" value="P_dom"/>
</dbReference>
<dbReference type="PROSITE" id="PS00018">
    <property type="entry name" value="EF_HAND_1"/>
    <property type="match status" value="3"/>
</dbReference>
<sequence>MVLNPESIGSSTWMRWMTALLRSAIRSWHLRWASAVGLCLAAAVPSALAQSGMRESLERLDRDGDGEIEPHEITPLARPYLKRVAEARRMSLDRDNDIEKWQEAARVYHATVNDAASRYVDPDLESSIQSFTLGDDEPLVPEFGLSEVRYPYIQDDLERAEQLLRRYDRNRDGSIDREEARRTRWANRNPFDDDLNLDGRLGRLELSQRYARRRLMDDSSDDEIREVQREQYEMRTSSGRRGRDDRSDWWRRGGTGYYLTASMMSRFDGNRNGRLDAAEMVALGVPVGRLDIDRDSEVSREELHAYLSELQQQAGDPALGIPTWFFERDVDRDDQVTMAEFAEDWSQTAIGEFSALDGNDDGILTMAEVANSAALTGGDFVNETAMILPPRKTVISEIVIEESFEIADLNVQLSITHSHVSKLDGYLVAPNGERVELFTEVGGAGNHFDKTIFDDQASVPITKASAPYEGRYLPEAVTKRKPGFSQFNGTNSQGVWKLVVAGSRNDLFGMLHRWALIIKPRDTVAPSYELSAATETDADALDMTEVDNAEPRLSDAGEVGTAIDGQADAALTDAEAIRARRAALIQEYRAKLSELLEAENRALDEAEATQ</sequence>
<dbReference type="Pfam" id="PF01483">
    <property type="entry name" value="P_proprotein"/>
    <property type="match status" value="1"/>
</dbReference>
<evidence type="ECO:0000259" key="6">
    <source>
        <dbReference type="PROSITE" id="PS50222"/>
    </source>
</evidence>
<dbReference type="RefSeq" id="WP_246146794.1">
    <property type="nucleotide sequence ID" value="NZ_CP036525.1"/>
</dbReference>